<proteinExistence type="predicted"/>
<dbReference type="HOGENOM" id="CLU_1495758_0_0_1"/>
<dbReference type="AlphaFoldDB" id="F0UM56"/>
<dbReference type="VEuPathDB" id="FungiDB:I7I53_00682"/>
<feature type="compositionally biased region" description="Basic and acidic residues" evidence="1">
    <location>
        <begin position="34"/>
        <end position="44"/>
    </location>
</feature>
<dbReference type="EMBL" id="DS990640">
    <property type="protein sequence ID" value="EGC47253.1"/>
    <property type="molecule type" value="Genomic_DNA"/>
</dbReference>
<organism evidence="3">
    <name type="scientific">Ajellomyces capsulatus (strain H88)</name>
    <name type="common">Darling's disease fungus</name>
    <name type="synonym">Histoplasma capsulatum</name>
    <dbReference type="NCBI Taxonomy" id="544711"/>
    <lineage>
        <taxon>Eukaryota</taxon>
        <taxon>Fungi</taxon>
        <taxon>Dikarya</taxon>
        <taxon>Ascomycota</taxon>
        <taxon>Pezizomycotina</taxon>
        <taxon>Eurotiomycetes</taxon>
        <taxon>Eurotiomycetidae</taxon>
        <taxon>Onygenales</taxon>
        <taxon>Ajellomycetaceae</taxon>
        <taxon>Histoplasma</taxon>
    </lineage>
</organism>
<gene>
    <name evidence="2" type="ORF">HCEG_06468</name>
</gene>
<sequence length="180" mass="20102">MSSIRNRLAAFFDEPLDALSGCNGNNSVPTPPQDPKEGPSDRPQDINTPLFRDVWGKVTLHAIRKVKSVYDEIRNLERQGLQMPDCSGTFYGDEDGQRLQELYLPIQDPTILRAPRGRTLRTGRVASAHENVEAALELNMQQLQPAPVVQRAPRAPPRCTECGGEHTRRACPRLRAVQPL</sequence>
<name>F0UM56_AJEC8</name>
<protein>
    <submittedName>
        <fullName evidence="2">Predicted protein</fullName>
    </submittedName>
</protein>
<accession>F0UM56</accession>
<evidence type="ECO:0000256" key="1">
    <source>
        <dbReference type="SAM" id="MobiDB-lite"/>
    </source>
</evidence>
<reference evidence="3" key="1">
    <citation type="submission" date="2008-07" db="EMBL/GenBank/DDBJ databases">
        <title>Annotation of Ajellomyces capsulatus strain H88.</title>
        <authorList>
            <person name="Champion M."/>
            <person name="Cuomo C."/>
            <person name="Ma L.-J."/>
            <person name="Henn M.R."/>
            <person name="Sil A."/>
            <person name="Goldman B."/>
            <person name="Young S.K."/>
            <person name="Kodira C.D."/>
            <person name="Zeng Q."/>
            <person name="Koehrsen M."/>
            <person name="Alvarado L."/>
            <person name="Berlin A."/>
            <person name="Borenstein D."/>
            <person name="Chen Z."/>
            <person name="Engels R."/>
            <person name="Freedman E."/>
            <person name="Gellesch M."/>
            <person name="Goldberg J."/>
            <person name="Griggs A."/>
            <person name="Gujja S."/>
            <person name="Heiman D."/>
            <person name="Hepburn T."/>
            <person name="Howarth C."/>
            <person name="Jen D."/>
            <person name="Larson L."/>
            <person name="Lewis B."/>
            <person name="Mehta T."/>
            <person name="Park D."/>
            <person name="Pearson M."/>
            <person name="Roberts A."/>
            <person name="Saif S."/>
            <person name="Shea T."/>
            <person name="Shenoy N."/>
            <person name="Sisk P."/>
            <person name="Stolte C."/>
            <person name="Sykes S."/>
            <person name="Walk T."/>
            <person name="White J."/>
            <person name="Yandava C."/>
            <person name="Klein B."/>
            <person name="McEwen J.G."/>
            <person name="Puccia R."/>
            <person name="Goldman G.H."/>
            <person name="Felipe M.S."/>
            <person name="Nino-Vega G."/>
            <person name="San-Blas G."/>
            <person name="Taylor J."/>
            <person name="Mendoza L."/>
            <person name="Galagan J."/>
            <person name="Nusbaum C."/>
            <person name="Birren B."/>
        </authorList>
    </citation>
    <scope>NUCLEOTIDE SEQUENCE [LARGE SCALE GENOMIC DNA]</scope>
    <source>
        <strain evidence="3">H88</strain>
    </source>
</reference>
<evidence type="ECO:0000313" key="2">
    <source>
        <dbReference type="EMBL" id="EGC47253.1"/>
    </source>
</evidence>
<feature type="region of interest" description="Disordered" evidence="1">
    <location>
        <begin position="20"/>
        <end position="48"/>
    </location>
</feature>
<dbReference type="Proteomes" id="UP000008142">
    <property type="component" value="Unassembled WGS sequence"/>
</dbReference>
<evidence type="ECO:0000313" key="3">
    <source>
        <dbReference type="Proteomes" id="UP000008142"/>
    </source>
</evidence>